<proteinExistence type="predicted"/>
<reference evidence="2" key="1">
    <citation type="submission" date="2022-03" db="EMBL/GenBank/DDBJ databases">
        <authorList>
            <person name="Martin H S."/>
        </authorList>
    </citation>
    <scope>NUCLEOTIDE SEQUENCE</scope>
</reference>
<feature type="non-terminal residue" evidence="2">
    <location>
        <position position="1"/>
    </location>
</feature>
<feature type="region of interest" description="Disordered" evidence="1">
    <location>
        <begin position="32"/>
        <end position="52"/>
    </location>
</feature>
<dbReference type="Proteomes" id="UP000837857">
    <property type="component" value="Chromosome 19"/>
</dbReference>
<keyword evidence="3" id="KW-1185">Reference proteome</keyword>
<evidence type="ECO:0000313" key="2">
    <source>
        <dbReference type="EMBL" id="CAH2049197.1"/>
    </source>
</evidence>
<evidence type="ECO:0000313" key="3">
    <source>
        <dbReference type="Proteomes" id="UP000837857"/>
    </source>
</evidence>
<evidence type="ECO:0000256" key="1">
    <source>
        <dbReference type="SAM" id="MobiDB-lite"/>
    </source>
</evidence>
<organism evidence="2 3">
    <name type="scientific">Iphiclides podalirius</name>
    <name type="common">scarce swallowtail</name>
    <dbReference type="NCBI Taxonomy" id="110791"/>
    <lineage>
        <taxon>Eukaryota</taxon>
        <taxon>Metazoa</taxon>
        <taxon>Ecdysozoa</taxon>
        <taxon>Arthropoda</taxon>
        <taxon>Hexapoda</taxon>
        <taxon>Insecta</taxon>
        <taxon>Pterygota</taxon>
        <taxon>Neoptera</taxon>
        <taxon>Endopterygota</taxon>
        <taxon>Lepidoptera</taxon>
        <taxon>Glossata</taxon>
        <taxon>Ditrysia</taxon>
        <taxon>Papilionoidea</taxon>
        <taxon>Papilionidae</taxon>
        <taxon>Papilioninae</taxon>
        <taxon>Iphiclides</taxon>
    </lineage>
</organism>
<accession>A0ABN8I9R7</accession>
<gene>
    <name evidence="2" type="ORF">IPOD504_LOCUS6675</name>
</gene>
<protein>
    <submittedName>
        <fullName evidence="2">Uncharacterized protein</fullName>
    </submittedName>
</protein>
<name>A0ABN8I9R7_9NEOP</name>
<sequence length="131" mass="13454">MPSELSPSQPVMKPANTSQVILVTVKTGRSAIGSGSFSTGPGQKAANESVPGRGRRLIPALCLARPLPHLSRCGGRRSAAATTMARSLRKCSGIESNPAVGRTSQGSDYASMWVPLGGATRGGKSHVQTSP</sequence>
<dbReference type="EMBL" id="OW152831">
    <property type="protein sequence ID" value="CAH2049197.1"/>
    <property type="molecule type" value="Genomic_DNA"/>
</dbReference>